<name>A0A2T4UV58_9MICO</name>
<keyword evidence="1" id="KW-0472">Membrane</keyword>
<evidence type="ECO:0000256" key="1">
    <source>
        <dbReference type="SAM" id="Phobius"/>
    </source>
</evidence>
<protein>
    <submittedName>
        <fullName evidence="2">DUF4245 domain-containing protein</fullName>
    </submittedName>
</protein>
<reference evidence="2 3" key="1">
    <citation type="submission" date="2018-03" db="EMBL/GenBank/DDBJ databases">
        <title>Bacteriophage NCPPB3778 and a type I-E CRISPR drive the evolution of the US Biological Select Agent, Rathayibacter toxicus.</title>
        <authorList>
            <person name="Davis E.W.II."/>
            <person name="Tabima J.F."/>
            <person name="Weisberg A.J."/>
            <person name="Dantas Lopes L."/>
            <person name="Wiseman M.S."/>
            <person name="Wiseman M.S."/>
            <person name="Pupko T."/>
            <person name="Belcher M.S."/>
            <person name="Sechler A.J."/>
            <person name="Tancos M.A."/>
            <person name="Schroeder B.K."/>
            <person name="Murray T.D."/>
            <person name="Luster D.G."/>
            <person name="Schneider W.L."/>
            <person name="Rogers E."/>
            <person name="Andreote F.D."/>
            <person name="Grunwald N.J."/>
            <person name="Putnam M.L."/>
            <person name="Chang J.H."/>
        </authorList>
    </citation>
    <scope>NUCLEOTIDE SEQUENCE [LARGE SCALE GENOMIC DNA]</scope>
    <source>
        <strain evidence="2 3">DSM 15933</strain>
    </source>
</reference>
<organism evidence="2 3">
    <name type="scientific">Rathayibacter caricis DSM 15933</name>
    <dbReference type="NCBI Taxonomy" id="1328867"/>
    <lineage>
        <taxon>Bacteria</taxon>
        <taxon>Bacillati</taxon>
        <taxon>Actinomycetota</taxon>
        <taxon>Actinomycetes</taxon>
        <taxon>Micrococcales</taxon>
        <taxon>Microbacteriaceae</taxon>
        <taxon>Rathayibacter</taxon>
    </lineage>
</organism>
<gene>
    <name evidence="2" type="ORF">C1I63_11530</name>
</gene>
<dbReference type="Pfam" id="PF14030">
    <property type="entry name" value="DUF4245"/>
    <property type="match status" value="1"/>
</dbReference>
<accession>A0A2T4UV58</accession>
<feature type="transmembrane region" description="Helical" evidence="1">
    <location>
        <begin position="39"/>
        <end position="60"/>
    </location>
</feature>
<dbReference type="RefSeq" id="WP_107574871.1">
    <property type="nucleotide sequence ID" value="NZ_PZPL01000001.1"/>
</dbReference>
<dbReference type="AlphaFoldDB" id="A0A2T4UV58"/>
<sequence>MSRRKEPRVVAELGRPETPAEIAARKAENSRLYRQRKTVNNLVFSLLATVGVVALIVLIVPRGDGTERPAIDVPLVASQLQLGETETLAVTRMPDDWSANAAELRTDGGIDYWYVGLLTPAPDSGYIGLSQGFDADDAWVARQLDRAAATGVERIDGREWTVYDRRDSGQDTGNTPYALETTEGASTYLVYGTAPVERIREVVDAVSPQIGQEEQ</sequence>
<dbReference type="InterPro" id="IPR025339">
    <property type="entry name" value="DUF4245"/>
</dbReference>
<dbReference type="EMBL" id="PZPL01000001">
    <property type="protein sequence ID" value="PTL73414.1"/>
    <property type="molecule type" value="Genomic_DNA"/>
</dbReference>
<comment type="caution">
    <text evidence="2">The sequence shown here is derived from an EMBL/GenBank/DDBJ whole genome shotgun (WGS) entry which is preliminary data.</text>
</comment>
<keyword evidence="1" id="KW-1133">Transmembrane helix</keyword>
<dbReference type="Proteomes" id="UP000241085">
    <property type="component" value="Unassembled WGS sequence"/>
</dbReference>
<evidence type="ECO:0000313" key="3">
    <source>
        <dbReference type="Proteomes" id="UP000241085"/>
    </source>
</evidence>
<evidence type="ECO:0000313" key="2">
    <source>
        <dbReference type="EMBL" id="PTL73414.1"/>
    </source>
</evidence>
<keyword evidence="1" id="KW-0812">Transmembrane</keyword>
<keyword evidence="3" id="KW-1185">Reference proteome</keyword>
<proteinExistence type="predicted"/>